<dbReference type="PRINTS" id="PR00069">
    <property type="entry name" value="ALDKETRDTASE"/>
</dbReference>
<dbReference type="InterPro" id="IPR018170">
    <property type="entry name" value="Aldo/ket_reductase_CS"/>
</dbReference>
<dbReference type="Gene3D" id="3.20.20.100">
    <property type="entry name" value="NADP-dependent oxidoreductase domain"/>
    <property type="match status" value="1"/>
</dbReference>
<dbReference type="InterPro" id="IPR050523">
    <property type="entry name" value="AKR_Detox_Biosynth"/>
</dbReference>
<evidence type="ECO:0000313" key="9">
    <source>
        <dbReference type="Proteomes" id="UP000319663"/>
    </source>
</evidence>
<dbReference type="InterPro" id="IPR020471">
    <property type="entry name" value="AKR"/>
</dbReference>
<evidence type="ECO:0000256" key="1">
    <source>
        <dbReference type="ARBA" id="ARBA00012845"/>
    </source>
</evidence>
<dbReference type="PANTHER" id="PTHR43364:SF4">
    <property type="entry name" value="NAD(P)-LINKED OXIDOREDUCTASE SUPERFAMILY PROTEIN"/>
    <property type="match status" value="1"/>
</dbReference>
<comment type="caution">
    <text evidence="8">The sequence shown here is derived from an EMBL/GenBank/DDBJ whole genome shotgun (WGS) entry which is preliminary data.</text>
</comment>
<dbReference type="STRING" id="5098.A0A507QKE5"/>
<dbReference type="SUPFAM" id="SSF51430">
    <property type="entry name" value="NAD(P)-linked oxidoreductase"/>
    <property type="match status" value="1"/>
</dbReference>
<evidence type="ECO:0000259" key="7">
    <source>
        <dbReference type="Pfam" id="PF00248"/>
    </source>
</evidence>
<evidence type="ECO:0000256" key="3">
    <source>
        <dbReference type="ARBA" id="ARBA00025065"/>
    </source>
</evidence>
<evidence type="ECO:0000256" key="2">
    <source>
        <dbReference type="ARBA" id="ARBA00023002"/>
    </source>
</evidence>
<dbReference type="PROSITE" id="PS00062">
    <property type="entry name" value="ALDOKETO_REDUCTASE_2"/>
    <property type="match status" value="1"/>
</dbReference>
<organism evidence="8 9">
    <name type="scientific">Monascus purpureus</name>
    <name type="common">Red mold</name>
    <name type="synonym">Monascus anka</name>
    <dbReference type="NCBI Taxonomy" id="5098"/>
    <lineage>
        <taxon>Eukaryota</taxon>
        <taxon>Fungi</taxon>
        <taxon>Dikarya</taxon>
        <taxon>Ascomycota</taxon>
        <taxon>Pezizomycotina</taxon>
        <taxon>Eurotiomycetes</taxon>
        <taxon>Eurotiomycetidae</taxon>
        <taxon>Eurotiales</taxon>
        <taxon>Aspergillaceae</taxon>
        <taxon>Monascus</taxon>
    </lineage>
</organism>
<gene>
    <name evidence="8" type="primary">AKR7A2</name>
    <name evidence="8" type="ORF">MPDQ_005018</name>
</gene>
<dbReference type="InterPro" id="IPR036812">
    <property type="entry name" value="NAD(P)_OxRdtase_dom_sf"/>
</dbReference>
<reference evidence="8 9" key="1">
    <citation type="submission" date="2019-06" db="EMBL/GenBank/DDBJ databases">
        <title>Wine fermentation using esterase from Monascus purpureus.</title>
        <authorList>
            <person name="Geng C."/>
            <person name="Zhang Y."/>
        </authorList>
    </citation>
    <scope>NUCLEOTIDE SEQUENCE [LARGE SCALE GENOMIC DNA]</scope>
    <source>
        <strain evidence="8">HQ1</strain>
    </source>
</reference>
<evidence type="ECO:0000313" key="8">
    <source>
        <dbReference type="EMBL" id="TQB67662.1"/>
    </source>
</evidence>
<proteinExistence type="inferred from homology"/>
<dbReference type="AlphaFoldDB" id="A0A507QKE5"/>
<comment type="similarity">
    <text evidence="4">Belongs to the aldo/keto reductase family. Aldo/keto reductase 2 subfamily.</text>
</comment>
<protein>
    <recommendedName>
        <fullName evidence="1">D-xylose reductase [NAD(P)H]</fullName>
        <ecNumber evidence="1">1.1.1.307</ecNumber>
    </recommendedName>
</protein>
<comment type="function">
    <text evidence="3">Catalyzes the initial reaction in the xylose utilization pathway by reducing D-xylose into xylitol. Xylose is a major component of hemicelluloses such as xylan. Most fungi utilize D-xylose via three enzymatic reactions, xylose reductase (XR), xylitol dehydrogenase (XDH), and xylulokinase, to form xylulose 5-phosphate, which enters pentose phosphate pathway.</text>
</comment>
<dbReference type="Pfam" id="PF00248">
    <property type="entry name" value="Aldo_ket_red"/>
    <property type="match status" value="1"/>
</dbReference>
<evidence type="ECO:0000256" key="5">
    <source>
        <dbReference type="ARBA" id="ARBA00047534"/>
    </source>
</evidence>
<dbReference type="Proteomes" id="UP000319663">
    <property type="component" value="Unassembled WGS sequence"/>
</dbReference>
<dbReference type="GO" id="GO:0016491">
    <property type="term" value="F:oxidoreductase activity"/>
    <property type="evidence" value="ECO:0007669"/>
    <property type="project" value="UniProtKB-KW"/>
</dbReference>
<keyword evidence="2" id="KW-0560">Oxidoreductase</keyword>
<comment type="catalytic activity">
    <reaction evidence="6">
        <text>xylitol + NAD(+) = D-xylose + NADH + H(+)</text>
        <dbReference type="Rhea" id="RHEA:27441"/>
        <dbReference type="ChEBI" id="CHEBI:15378"/>
        <dbReference type="ChEBI" id="CHEBI:17151"/>
        <dbReference type="ChEBI" id="CHEBI:53455"/>
        <dbReference type="ChEBI" id="CHEBI:57540"/>
        <dbReference type="ChEBI" id="CHEBI:57945"/>
        <dbReference type="EC" id="1.1.1.307"/>
    </reaction>
</comment>
<accession>A0A507QKE5</accession>
<comment type="catalytic activity">
    <reaction evidence="5">
        <text>xylitol + NADP(+) = D-xylose + NADPH + H(+)</text>
        <dbReference type="Rhea" id="RHEA:27445"/>
        <dbReference type="ChEBI" id="CHEBI:15378"/>
        <dbReference type="ChEBI" id="CHEBI:17151"/>
        <dbReference type="ChEBI" id="CHEBI:53455"/>
        <dbReference type="ChEBI" id="CHEBI:57783"/>
        <dbReference type="ChEBI" id="CHEBI:58349"/>
        <dbReference type="EC" id="1.1.1.307"/>
    </reaction>
</comment>
<evidence type="ECO:0000256" key="6">
    <source>
        <dbReference type="ARBA" id="ARBA00049485"/>
    </source>
</evidence>
<sequence length="323" mass="35888">MANIPAVKVVFGGYVTGYSLKQIEEYLAVLEEAGVQNIDTAQMYGDSEKLLGQVHAASRFIIDTKHVGGGIPGESSKDKVIARAKQSLEDLQTDAVDIFYIHVPDRKHPLEDTLAGINELYKAGKFKRLGLSNFYASEVEDVIRISKENNFVLPTVYQGNYSAIARKQEQELFPTLRKHNIAFYAYSPIAGGFLAKTKEQIVDPKVAGRWDRNTFIGGLYHTLYNKPTLLAALDTWGQISKDSGIPRAELAYRWVAYHSAIRAELGDAVVVGASRVEQLQQTLDGLSHGPLDEDVVERINGIWKDIEHESPLDNMEVLLNAQV</sequence>
<keyword evidence="9" id="KW-1185">Reference proteome</keyword>
<feature type="domain" description="NADP-dependent oxidoreductase" evidence="7">
    <location>
        <begin position="21"/>
        <end position="303"/>
    </location>
</feature>
<evidence type="ECO:0000256" key="4">
    <source>
        <dbReference type="ARBA" id="ARBA00038157"/>
    </source>
</evidence>
<dbReference type="EMBL" id="VIFY01000332">
    <property type="protein sequence ID" value="TQB67662.1"/>
    <property type="molecule type" value="Genomic_DNA"/>
</dbReference>
<dbReference type="PANTHER" id="PTHR43364">
    <property type="entry name" value="NADH-SPECIFIC METHYLGLYOXAL REDUCTASE-RELATED"/>
    <property type="match status" value="1"/>
</dbReference>
<dbReference type="CDD" id="cd19075">
    <property type="entry name" value="AKR_AKR7A1-5"/>
    <property type="match status" value="1"/>
</dbReference>
<name>A0A507QKE5_MONPU</name>
<dbReference type="InterPro" id="IPR023210">
    <property type="entry name" value="NADP_OxRdtase_dom"/>
</dbReference>
<dbReference type="EC" id="1.1.1.307" evidence="1"/>
<dbReference type="OrthoDB" id="48988at2759"/>